<accession>A0A239KF63</accession>
<protein>
    <submittedName>
        <fullName evidence="5">Multidrug efflux pump subunit AcrA (Membrane-fusion protein)</fullName>
    </submittedName>
</protein>
<evidence type="ECO:0000256" key="1">
    <source>
        <dbReference type="ARBA" id="ARBA00004196"/>
    </source>
</evidence>
<dbReference type="Pfam" id="PF01471">
    <property type="entry name" value="PG_binding_1"/>
    <property type="match status" value="1"/>
</dbReference>
<dbReference type="SUPFAM" id="SSF47090">
    <property type="entry name" value="PGBD-like"/>
    <property type="match status" value="1"/>
</dbReference>
<evidence type="ECO:0000256" key="2">
    <source>
        <dbReference type="ARBA" id="ARBA00023054"/>
    </source>
</evidence>
<comment type="subcellular location">
    <subcellularLocation>
        <location evidence="1">Cell envelope</location>
    </subcellularLocation>
</comment>
<dbReference type="InterPro" id="IPR036365">
    <property type="entry name" value="PGBD-like_sf"/>
</dbReference>
<dbReference type="OrthoDB" id="3268648at2"/>
<evidence type="ECO:0000256" key="3">
    <source>
        <dbReference type="SAM" id="SignalP"/>
    </source>
</evidence>
<keyword evidence="3" id="KW-0732">Signal</keyword>
<dbReference type="GO" id="GO:0030313">
    <property type="term" value="C:cell envelope"/>
    <property type="evidence" value="ECO:0007669"/>
    <property type="project" value="UniProtKB-SubCell"/>
</dbReference>
<dbReference type="InterPro" id="IPR050465">
    <property type="entry name" value="UPF0194_transport"/>
</dbReference>
<sequence length="352" mass="35633">MSRGRRIAGGAVGVLAVGAATAATIGFGFGSPDVGGAAAALPPATATVTRETLDDTQTVDGDLGYGDTTALSGRVAGTVTSLPYAGSVFQRGQALYKVDNDPIVLMYGGVPAYRSLGPGDEGADVKALEANLKALGYTGFTADDEYTSSTADAVRDWQDNLGVTETGRVELGRIVFAPGPIRVDSVQATLGGTTGPGQEVLAYTGTSRVITVQLDIGEQRLAKKGTKVSVELPDGKRVAGAVQRVYTVIEASDDPNGAPETKIEAQISLADPKAGAGLDVAAVEVTFTAAQHADVLTVPVAALVALAEGGYGVEVVEGSTTRYARVETGLFAGGRVEVSGDGIAEGVTVGMP</sequence>
<reference evidence="5 6" key="1">
    <citation type="submission" date="2017-06" db="EMBL/GenBank/DDBJ databases">
        <authorList>
            <person name="Kim H.J."/>
            <person name="Triplett B.A."/>
        </authorList>
    </citation>
    <scope>NUCLEOTIDE SEQUENCE [LARGE SCALE GENOMIC DNA]</scope>
    <source>
        <strain evidence="5 6">CGMCC 4.5593</strain>
    </source>
</reference>
<name>A0A239KF63_9ACTN</name>
<feature type="signal peptide" evidence="3">
    <location>
        <begin position="1"/>
        <end position="22"/>
    </location>
</feature>
<keyword evidence="6" id="KW-1185">Reference proteome</keyword>
<dbReference type="RefSeq" id="WP_089247010.1">
    <property type="nucleotide sequence ID" value="NZ_FZPH01000003.1"/>
</dbReference>
<evidence type="ECO:0000259" key="4">
    <source>
        <dbReference type="Pfam" id="PF01471"/>
    </source>
</evidence>
<dbReference type="PANTHER" id="PTHR32347">
    <property type="entry name" value="EFFLUX SYSTEM COMPONENT YKNX-RELATED"/>
    <property type="match status" value="1"/>
</dbReference>
<dbReference type="Gene3D" id="1.10.101.10">
    <property type="entry name" value="PGBD-like superfamily/PGBD"/>
    <property type="match status" value="1"/>
</dbReference>
<dbReference type="EMBL" id="FZPH01000003">
    <property type="protein sequence ID" value="SNT16352.1"/>
    <property type="molecule type" value="Genomic_DNA"/>
</dbReference>
<dbReference type="AlphaFoldDB" id="A0A239KF63"/>
<keyword evidence="2" id="KW-0175">Coiled coil</keyword>
<gene>
    <name evidence="5" type="ORF">SAMN05421812_103474</name>
</gene>
<organism evidence="5 6">
    <name type="scientific">Asanoa hainanensis</name>
    <dbReference type="NCBI Taxonomy" id="560556"/>
    <lineage>
        <taxon>Bacteria</taxon>
        <taxon>Bacillati</taxon>
        <taxon>Actinomycetota</taxon>
        <taxon>Actinomycetes</taxon>
        <taxon>Micromonosporales</taxon>
        <taxon>Micromonosporaceae</taxon>
        <taxon>Asanoa</taxon>
    </lineage>
</organism>
<dbReference type="Gene3D" id="2.40.420.20">
    <property type="match status" value="1"/>
</dbReference>
<evidence type="ECO:0000313" key="5">
    <source>
        <dbReference type="EMBL" id="SNT16352.1"/>
    </source>
</evidence>
<proteinExistence type="predicted"/>
<feature type="domain" description="Peptidoglycan binding-like" evidence="4">
    <location>
        <begin position="122"/>
        <end position="169"/>
    </location>
</feature>
<dbReference type="Proteomes" id="UP000198362">
    <property type="component" value="Unassembled WGS sequence"/>
</dbReference>
<evidence type="ECO:0000313" key="6">
    <source>
        <dbReference type="Proteomes" id="UP000198362"/>
    </source>
</evidence>
<dbReference type="InterPro" id="IPR036366">
    <property type="entry name" value="PGBDSf"/>
</dbReference>
<dbReference type="InterPro" id="IPR002477">
    <property type="entry name" value="Peptidoglycan-bd-like"/>
</dbReference>
<feature type="chain" id="PRO_5012918512" evidence="3">
    <location>
        <begin position="23"/>
        <end position="352"/>
    </location>
</feature>